<accession>A0A928X2Q3</accession>
<feature type="region of interest" description="Disordered" evidence="1">
    <location>
        <begin position="1"/>
        <end position="22"/>
    </location>
</feature>
<feature type="compositionally biased region" description="Pro residues" evidence="1">
    <location>
        <begin position="56"/>
        <end position="68"/>
    </location>
</feature>
<dbReference type="EMBL" id="JADEXP010000054">
    <property type="protein sequence ID" value="MBE9066696.1"/>
    <property type="molecule type" value="Genomic_DNA"/>
</dbReference>
<evidence type="ECO:0000256" key="2">
    <source>
        <dbReference type="SAM" id="Phobius"/>
    </source>
</evidence>
<keyword evidence="2" id="KW-0472">Membrane</keyword>
<comment type="caution">
    <text evidence="3">The sequence shown here is derived from an EMBL/GenBank/DDBJ whole genome shotgun (WGS) entry which is preliminary data.</text>
</comment>
<gene>
    <name evidence="3" type="ORF">IQ260_08525</name>
</gene>
<dbReference type="AlphaFoldDB" id="A0A928X2Q3"/>
<name>A0A928X2Q3_LEPEC</name>
<proteinExistence type="predicted"/>
<dbReference type="Proteomes" id="UP000615026">
    <property type="component" value="Unassembled WGS sequence"/>
</dbReference>
<keyword evidence="4" id="KW-1185">Reference proteome</keyword>
<reference evidence="3" key="1">
    <citation type="submission" date="2020-10" db="EMBL/GenBank/DDBJ databases">
        <authorList>
            <person name="Castelo-Branco R."/>
            <person name="Eusebio N."/>
            <person name="Adriana R."/>
            <person name="Vieira A."/>
            <person name="Brugerolle De Fraissinette N."/>
            <person name="Rezende De Castro R."/>
            <person name="Schneider M.P."/>
            <person name="Vasconcelos V."/>
            <person name="Leao P.N."/>
        </authorList>
    </citation>
    <scope>NUCLEOTIDE SEQUENCE</scope>
    <source>
        <strain evidence="3">LEGE 11479</strain>
    </source>
</reference>
<keyword evidence="2" id="KW-0812">Transmembrane</keyword>
<evidence type="ECO:0000256" key="1">
    <source>
        <dbReference type="SAM" id="MobiDB-lite"/>
    </source>
</evidence>
<organism evidence="3 4">
    <name type="scientific">Leptolyngbya cf. ectocarpi LEGE 11479</name>
    <dbReference type="NCBI Taxonomy" id="1828722"/>
    <lineage>
        <taxon>Bacteria</taxon>
        <taxon>Bacillati</taxon>
        <taxon>Cyanobacteriota</taxon>
        <taxon>Cyanophyceae</taxon>
        <taxon>Leptolyngbyales</taxon>
        <taxon>Leptolyngbyaceae</taxon>
        <taxon>Leptolyngbya group</taxon>
        <taxon>Leptolyngbya</taxon>
    </lineage>
</organism>
<sequence>MSRLPRRPSRVKPPLRGRAATQHYRGEFAPVASVRRPLNIYGSRLLSPPHQERKPPIPAPDSPIPRPPSQSELYADLAEFYKRLGRLLRRIDQPWQWLLLASAIVLSSLLLLS</sequence>
<feature type="transmembrane region" description="Helical" evidence="2">
    <location>
        <begin position="95"/>
        <end position="112"/>
    </location>
</feature>
<dbReference type="RefSeq" id="WP_193992644.1">
    <property type="nucleotide sequence ID" value="NZ_JADEXP010000054.1"/>
</dbReference>
<feature type="region of interest" description="Disordered" evidence="1">
    <location>
        <begin position="43"/>
        <end position="69"/>
    </location>
</feature>
<keyword evidence="2" id="KW-1133">Transmembrane helix</keyword>
<evidence type="ECO:0000313" key="3">
    <source>
        <dbReference type="EMBL" id="MBE9066696.1"/>
    </source>
</evidence>
<feature type="compositionally biased region" description="Basic residues" evidence="1">
    <location>
        <begin position="1"/>
        <end position="15"/>
    </location>
</feature>
<protein>
    <submittedName>
        <fullName evidence="3">Uncharacterized protein</fullName>
    </submittedName>
</protein>
<evidence type="ECO:0000313" key="4">
    <source>
        <dbReference type="Proteomes" id="UP000615026"/>
    </source>
</evidence>